<evidence type="ECO:0000256" key="8">
    <source>
        <dbReference type="SAM" id="Phobius"/>
    </source>
</evidence>
<organism evidence="10 11">
    <name type="scientific">Pinctada imbricata</name>
    <name type="common">Atlantic pearl-oyster</name>
    <name type="synonym">Pinctada martensii</name>
    <dbReference type="NCBI Taxonomy" id="66713"/>
    <lineage>
        <taxon>Eukaryota</taxon>
        <taxon>Metazoa</taxon>
        <taxon>Spiralia</taxon>
        <taxon>Lophotrochozoa</taxon>
        <taxon>Mollusca</taxon>
        <taxon>Bivalvia</taxon>
        <taxon>Autobranchia</taxon>
        <taxon>Pteriomorphia</taxon>
        <taxon>Pterioida</taxon>
        <taxon>Pterioidea</taxon>
        <taxon>Pteriidae</taxon>
        <taxon>Pinctada</taxon>
    </lineage>
</organism>
<comment type="subcellular location">
    <subcellularLocation>
        <location evidence="2">Endosome membrane</location>
        <topology evidence="2">Peripheral membrane protein</topology>
    </subcellularLocation>
    <subcellularLocation>
        <location evidence="1">Late endosome membrane</location>
    </subcellularLocation>
    <subcellularLocation>
        <location evidence="3">Lysosome membrane</location>
        <topology evidence="3">Peripheral membrane protein</topology>
        <orientation evidence="3">Cytoplasmic side</orientation>
    </subcellularLocation>
</comment>
<evidence type="ECO:0000256" key="3">
    <source>
        <dbReference type="ARBA" id="ARBA00004630"/>
    </source>
</evidence>
<sequence>MSYPPPPPGYSTATGYSTTPGYSTASSYNTTPGYTSTNVVVAQPMATRVMMFREVPVQTTCPACGANILTSTRYESGTLTWVVCLVLAIMGLWLGCCLIPFCINGCKDVIHSCPNCRHTIGKYNRM</sequence>
<keyword evidence="11" id="KW-1185">Reference proteome</keyword>
<dbReference type="Proteomes" id="UP001186944">
    <property type="component" value="Unassembled WGS sequence"/>
</dbReference>
<proteinExistence type="inferred from homology"/>
<keyword evidence="7 8" id="KW-0472">Membrane</keyword>
<comment type="caution">
    <text evidence="10">The sequence shown here is derived from an EMBL/GenBank/DDBJ whole genome shotgun (WGS) entry which is preliminary data.</text>
</comment>
<evidence type="ECO:0000313" key="10">
    <source>
        <dbReference type="EMBL" id="KAK3097547.1"/>
    </source>
</evidence>
<comment type="similarity">
    <text evidence="4">Belongs to the CDIP1/LITAF family.</text>
</comment>
<dbReference type="InterPro" id="IPR037519">
    <property type="entry name" value="LITAF_fam"/>
</dbReference>
<evidence type="ECO:0000313" key="11">
    <source>
        <dbReference type="Proteomes" id="UP001186944"/>
    </source>
</evidence>
<dbReference type="PROSITE" id="PS51837">
    <property type="entry name" value="LITAF"/>
    <property type="match status" value="1"/>
</dbReference>
<gene>
    <name evidence="10" type="ORF">FSP39_010662</name>
</gene>
<dbReference type="SMART" id="SM00714">
    <property type="entry name" value="LITAF"/>
    <property type="match status" value="1"/>
</dbReference>
<keyword evidence="8" id="KW-0812">Transmembrane</keyword>
<dbReference type="GO" id="GO:0008270">
    <property type="term" value="F:zinc ion binding"/>
    <property type="evidence" value="ECO:0007669"/>
    <property type="project" value="TreeGrafter"/>
</dbReference>
<feature type="domain" description="LITAF" evidence="9">
    <location>
        <begin position="41"/>
        <end position="125"/>
    </location>
</feature>
<dbReference type="PANTHER" id="PTHR23292:SF6">
    <property type="entry name" value="FI16602P1-RELATED"/>
    <property type="match status" value="1"/>
</dbReference>
<dbReference type="GO" id="GO:0031902">
    <property type="term" value="C:late endosome membrane"/>
    <property type="evidence" value="ECO:0007669"/>
    <property type="project" value="UniProtKB-SubCell"/>
</dbReference>
<dbReference type="PANTHER" id="PTHR23292">
    <property type="entry name" value="LIPOPOLYSACCHARIDE-INDUCED TUMOR NECROSIS FACTOR-ALPHA FACTOR"/>
    <property type="match status" value="1"/>
</dbReference>
<evidence type="ECO:0000259" key="9">
    <source>
        <dbReference type="PROSITE" id="PS51837"/>
    </source>
</evidence>
<evidence type="ECO:0000256" key="7">
    <source>
        <dbReference type="ARBA" id="ARBA00023136"/>
    </source>
</evidence>
<dbReference type="InterPro" id="IPR006629">
    <property type="entry name" value="LITAF"/>
</dbReference>
<reference evidence="10" key="1">
    <citation type="submission" date="2019-08" db="EMBL/GenBank/DDBJ databases">
        <title>The improved chromosome-level genome for the pearl oyster Pinctada fucata martensii using PacBio sequencing and Hi-C.</title>
        <authorList>
            <person name="Zheng Z."/>
        </authorList>
    </citation>
    <scope>NUCLEOTIDE SEQUENCE</scope>
    <source>
        <strain evidence="10">ZZ-2019</strain>
        <tissue evidence="10">Adductor muscle</tissue>
    </source>
</reference>
<evidence type="ECO:0000256" key="4">
    <source>
        <dbReference type="ARBA" id="ARBA00005975"/>
    </source>
</evidence>
<evidence type="ECO:0000256" key="5">
    <source>
        <dbReference type="ARBA" id="ARBA00022723"/>
    </source>
</evidence>
<accession>A0AA88Y421</accession>
<dbReference type="Pfam" id="PF10601">
    <property type="entry name" value="zf-LITAF-like"/>
    <property type="match status" value="1"/>
</dbReference>
<protein>
    <recommendedName>
        <fullName evidence="9">LITAF domain-containing protein</fullName>
    </recommendedName>
</protein>
<dbReference type="AlphaFoldDB" id="A0AA88Y421"/>
<keyword evidence="5" id="KW-0479">Metal-binding</keyword>
<dbReference type="GO" id="GO:0005765">
    <property type="term" value="C:lysosomal membrane"/>
    <property type="evidence" value="ECO:0007669"/>
    <property type="project" value="UniProtKB-SubCell"/>
</dbReference>
<evidence type="ECO:0000256" key="2">
    <source>
        <dbReference type="ARBA" id="ARBA00004481"/>
    </source>
</evidence>
<name>A0AA88Y421_PINIB</name>
<evidence type="ECO:0000256" key="6">
    <source>
        <dbReference type="ARBA" id="ARBA00022833"/>
    </source>
</evidence>
<keyword evidence="8" id="KW-1133">Transmembrane helix</keyword>
<keyword evidence="6" id="KW-0862">Zinc</keyword>
<dbReference type="EMBL" id="VSWD01000007">
    <property type="protein sequence ID" value="KAK3097547.1"/>
    <property type="molecule type" value="Genomic_DNA"/>
</dbReference>
<evidence type="ECO:0000256" key="1">
    <source>
        <dbReference type="ARBA" id="ARBA00004414"/>
    </source>
</evidence>
<feature type="transmembrane region" description="Helical" evidence="8">
    <location>
        <begin position="79"/>
        <end position="103"/>
    </location>
</feature>